<organism evidence="2 3">
    <name type="scientific">Brassica napus</name>
    <name type="common">Rape</name>
    <dbReference type="NCBI Taxonomy" id="3708"/>
    <lineage>
        <taxon>Eukaryota</taxon>
        <taxon>Viridiplantae</taxon>
        <taxon>Streptophyta</taxon>
        <taxon>Embryophyta</taxon>
        <taxon>Tracheophyta</taxon>
        <taxon>Spermatophyta</taxon>
        <taxon>Magnoliopsida</taxon>
        <taxon>eudicotyledons</taxon>
        <taxon>Gunneridae</taxon>
        <taxon>Pentapetalae</taxon>
        <taxon>rosids</taxon>
        <taxon>malvids</taxon>
        <taxon>Brassicales</taxon>
        <taxon>Brassicaceae</taxon>
        <taxon>Brassiceae</taxon>
        <taxon>Brassica</taxon>
    </lineage>
</organism>
<dbReference type="InterPro" id="IPR010683">
    <property type="entry name" value="DUF1262"/>
</dbReference>
<feature type="compositionally biased region" description="Basic and acidic residues" evidence="1">
    <location>
        <begin position="1"/>
        <end position="14"/>
    </location>
</feature>
<comment type="caution">
    <text evidence="2">The sequence shown here is derived from an EMBL/GenBank/DDBJ whole genome shotgun (WGS) entry which is preliminary data.</text>
</comment>
<accession>A0ABQ8C831</accession>
<protein>
    <submittedName>
        <fullName evidence="2">Uncharacterized protein</fullName>
    </submittedName>
</protein>
<gene>
    <name evidence="2" type="ORF">HID58_036570</name>
</gene>
<dbReference type="PANTHER" id="PTHR31050:SF6">
    <property type="entry name" value="INSECTICIDAL CRYSTAL TOXIN DOMAIN-CONTAINING PROTEIN"/>
    <property type="match status" value="1"/>
</dbReference>
<evidence type="ECO:0000313" key="2">
    <source>
        <dbReference type="EMBL" id="KAH0913249.1"/>
    </source>
</evidence>
<evidence type="ECO:0000256" key="1">
    <source>
        <dbReference type="SAM" id="MobiDB-lite"/>
    </source>
</evidence>
<feature type="region of interest" description="Disordered" evidence="1">
    <location>
        <begin position="1"/>
        <end position="20"/>
    </location>
</feature>
<evidence type="ECO:0000313" key="3">
    <source>
        <dbReference type="Proteomes" id="UP000824890"/>
    </source>
</evidence>
<keyword evidence="3" id="KW-1185">Reference proteome</keyword>
<sequence>MYYRKTPSELKKPPPEGPNSGVLVIQDEESLTTCCFGLCNETLFRGLPFPQNAALTVIHNYGSHRDNVRRDPAVFIPVLGLPLSSNRYYTYERCGYYSRESSTSTEKEVERVTCCFCIKFNHVHMYKKPQPDPYDIHRQVVITTTSAPSCSYYQAKPVDPNAILPAFLMQSWVIENSTSTLRDFGLTDDAKGLNVELRSKLPGLDMSVVVGKWYVPFLFVKEGDIIDQVKISMYYNMTLQQRWEEVFFYENVRNEDCIQVVVDVNLEAQVIKVEGQKINIGTTYLDAKGIVWFQVFDHEGKNKKIGLRSMIVERMESVEENFGWKKIDGNLLTVKKLDRFECGSSHWKSYKCYVLVESFELKRMDGSLMYVTRRLSEYQRNPLELEQRPPEGPNSGVLVIQDEESRPLSCFGLCYGQDLKGLPFPQNAKLTVSYSDGDDSYHDPVLFIPVLDQPLSSNCYYVIIRRGKHSGEASASAKEEDRVPCCFCFNYIHQRKSYYYSATSVAPDGVPPWFLKRKNWRAGYSTSQDFGLIDDAKGINTMLRSKLPGDFNTSVVVGKWYVPFIFVKERDAKAQIKKSTYYSMTLRQSWEEVYSCGNLDYKKENGEVVVDVEIESELVKLEGQVIGKEIRGVDENGVVWFEIAGKKIGLRTMVVERMKWEEERFGWSKETDDIKSSIKRSERFEGDAMLWQSYKCYVLVESFELKRMDGSLVLTFEFRHLKPNMYVTRRLSEYQRNRSEIKQPLPEGPNSGVLIIQDEESKPTCCFGSCYGSELKGLPFPQNAKLTVNYIIAANNTTIVYQDPVVFIPVLDQPLSSNRYYAIKRSGKHSGEASANAKEEDRVPCCFCFSRVPEAKPQQADPYDIYQQFEIHQRKSLSRYYFATSVAPDGVPPEFLKRKGWTVEYSTSEDYGLRDDAKGINAKLRSELPSDLNISVAVGNWYVPFIFVKDGDAKDQLKSSTYYRMTLYQKWEEVYSCESAYKENREVLVNVEVEPEVVKLEGQVIGKETIRVDENGVVWFGFANKSVGLRSVVTERMKWEEERFGWKSRAVAERRDRFDGGGSSWKSYKCYVLVESFVLRRMDESVVLTFEFKHADRKEMLKIRLRNLCMQDLHQRFEEVFSYENIDTKKERRLQKRQKVWTHMKDRGGDRSWFCRLGALRITKPLKSKYLPTKPKMYVTRRLSEYQSNRSELKQPASEGPNSGVLVIQDEESRPTCCFGSCYESALKGLPFPQNAKLTMKYTITVIKDLPMVFSDRVIFIPVLDQPLSSNRYYVIKRSGKHSGEASANAKKEDRVPCCFCFTRLPEAKPQQANPYDVCQQFEIHQSKSWDRGYFATSVAPGGKPPKFLKRKGWSVEYSTSQDYGLRDDAKGIQAQLRSELPSDLNTNVLVGKWYVPFIFVKEGNVKVQLKSSTYYNMTLHQKWEEVYSCENADKENREVVVNMEVEPEVVKIEGQGIEKETIRVDENGVVWFGVANKSVALRSVVTARMKWEEERFGWKSRAVVKRSDKFDGSGSNWKSYKCYVLVESFVLRRMDETVVLTFEFKHADKLKSKWES</sequence>
<dbReference type="Proteomes" id="UP000824890">
    <property type="component" value="Unassembled WGS sequence"/>
</dbReference>
<dbReference type="Pfam" id="PF06880">
    <property type="entry name" value="DUF1262"/>
    <property type="match status" value="4"/>
</dbReference>
<dbReference type="EMBL" id="JAGKQM010000009">
    <property type="protein sequence ID" value="KAH0913249.1"/>
    <property type="molecule type" value="Genomic_DNA"/>
</dbReference>
<reference evidence="2 3" key="1">
    <citation type="submission" date="2021-05" db="EMBL/GenBank/DDBJ databases">
        <title>Genome Assembly of Synthetic Allotetraploid Brassica napus Reveals Homoeologous Exchanges between Subgenomes.</title>
        <authorList>
            <person name="Davis J.T."/>
        </authorList>
    </citation>
    <scope>NUCLEOTIDE SEQUENCE [LARGE SCALE GENOMIC DNA]</scope>
    <source>
        <strain evidence="3">cv. Da-Ae</strain>
        <tissue evidence="2">Seedling</tissue>
    </source>
</reference>
<dbReference type="PANTHER" id="PTHR31050">
    <property type="entry name" value="OS08G0413200 PROTEIN"/>
    <property type="match status" value="1"/>
</dbReference>
<name>A0ABQ8C831_BRANA</name>
<proteinExistence type="predicted"/>